<feature type="transmembrane region" description="Helical" evidence="1">
    <location>
        <begin position="118"/>
        <end position="148"/>
    </location>
</feature>
<evidence type="ECO:0000313" key="3">
    <source>
        <dbReference type="Proteomes" id="UP000471521"/>
    </source>
</evidence>
<gene>
    <name evidence="2" type="ORF">GRX66_18455</name>
</gene>
<name>A0A6B0SLF7_9EURY</name>
<keyword evidence="1" id="KW-1133">Transmembrane helix</keyword>
<feature type="transmembrane region" description="Helical" evidence="1">
    <location>
        <begin position="160"/>
        <end position="179"/>
    </location>
</feature>
<evidence type="ECO:0000313" key="2">
    <source>
        <dbReference type="EMBL" id="MXR22465.1"/>
    </source>
</evidence>
<dbReference type="OrthoDB" id="343119at2157"/>
<evidence type="ECO:0000256" key="1">
    <source>
        <dbReference type="SAM" id="Phobius"/>
    </source>
</evidence>
<protein>
    <submittedName>
        <fullName evidence="2">Uncharacterized protein</fullName>
    </submittedName>
</protein>
<dbReference type="EMBL" id="WUUU01000292">
    <property type="protein sequence ID" value="MXR22465.1"/>
    <property type="molecule type" value="Genomic_DNA"/>
</dbReference>
<organism evidence="2 3">
    <name type="scientific">Halobacterium bonnevillei</name>
    <dbReference type="NCBI Taxonomy" id="2692200"/>
    <lineage>
        <taxon>Archaea</taxon>
        <taxon>Methanobacteriati</taxon>
        <taxon>Methanobacteriota</taxon>
        <taxon>Stenosarchaea group</taxon>
        <taxon>Halobacteria</taxon>
        <taxon>Halobacteriales</taxon>
        <taxon>Halobacteriaceae</taxon>
        <taxon>Halobacterium</taxon>
    </lineage>
</organism>
<feature type="transmembrane region" description="Helical" evidence="1">
    <location>
        <begin position="26"/>
        <end position="50"/>
    </location>
</feature>
<reference evidence="2 3" key="1">
    <citation type="submission" date="2019-12" db="EMBL/GenBank/DDBJ databases">
        <title>Isolation and characterization of three novel carbon monoxide-oxidizing members of Halobacteria from salione crusts and soils.</title>
        <authorList>
            <person name="Myers M.R."/>
            <person name="King G.M."/>
        </authorList>
    </citation>
    <scope>NUCLEOTIDE SEQUENCE [LARGE SCALE GENOMIC DNA]</scope>
    <source>
        <strain evidence="2 3">PCN9</strain>
    </source>
</reference>
<dbReference type="AlphaFoldDB" id="A0A6B0SLF7"/>
<keyword evidence="1" id="KW-0472">Membrane</keyword>
<keyword evidence="3" id="KW-1185">Reference proteome</keyword>
<keyword evidence="1" id="KW-0812">Transmembrane</keyword>
<accession>A0A6B0SLF7</accession>
<sequence length="194" mass="19764">MIGLPTAASDWRLMARTARLVVRSPVYAVLAVAAALAALTLFVTSLNVSLVNDLVLGGPLPLADRLAVLLELYPFVGTFFDPLQGVLLLAVAALTGVDVAMAVYHFREHGVSIRDGGASAAGVVLGTLGAGCAACGSAVLVGLLSLFGVSTSLLFLPLDGLEFAVGGVVVLTLSIYWLADGMRGGEVNGCPVNV</sequence>
<comment type="caution">
    <text evidence="2">The sequence shown here is derived from an EMBL/GenBank/DDBJ whole genome shotgun (WGS) entry which is preliminary data.</text>
</comment>
<proteinExistence type="predicted"/>
<dbReference type="Proteomes" id="UP000471521">
    <property type="component" value="Unassembled WGS sequence"/>
</dbReference>
<feature type="transmembrane region" description="Helical" evidence="1">
    <location>
        <begin position="86"/>
        <end position="106"/>
    </location>
</feature>